<accession>A0A3A6Q381</accession>
<dbReference type="OrthoDB" id="213793at2157"/>
<dbReference type="SUPFAM" id="SSF55729">
    <property type="entry name" value="Acyl-CoA N-acyltransferases (Nat)"/>
    <property type="match status" value="1"/>
</dbReference>
<gene>
    <name evidence="1" type="ORF">DP106_05405</name>
</gene>
<proteinExistence type="predicted"/>
<dbReference type="GO" id="GO:0016740">
    <property type="term" value="F:transferase activity"/>
    <property type="evidence" value="ECO:0007669"/>
    <property type="project" value="UniProtKB-KW"/>
</dbReference>
<keyword evidence="2" id="KW-1185">Reference proteome</keyword>
<dbReference type="Gene3D" id="3.40.630.30">
    <property type="match status" value="1"/>
</dbReference>
<evidence type="ECO:0000313" key="2">
    <source>
        <dbReference type="Proteomes" id="UP000281564"/>
    </source>
</evidence>
<name>A0A3A6Q381_9EURY</name>
<reference evidence="1 2" key="1">
    <citation type="submission" date="2018-06" db="EMBL/GenBank/DDBJ databases">
        <title>Halonotius sp. F13-13 a new haloarchaeeon isolated from a solar saltern from Isla Cristina, Huelva, Spain.</title>
        <authorList>
            <person name="Duran-Viseras A."/>
            <person name="Sanchez-Porro C."/>
            <person name="Ventosa A."/>
        </authorList>
    </citation>
    <scope>NUCLEOTIDE SEQUENCE [LARGE SCALE GENOMIC DNA]</scope>
    <source>
        <strain evidence="1 2">CECT 7525</strain>
    </source>
</reference>
<comment type="caution">
    <text evidence="1">The sequence shown here is derived from an EMBL/GenBank/DDBJ whole genome shotgun (WGS) entry which is preliminary data.</text>
</comment>
<dbReference type="EMBL" id="QMDW01000006">
    <property type="protein sequence ID" value="RJX50339.1"/>
    <property type="molecule type" value="Genomic_DNA"/>
</dbReference>
<dbReference type="RefSeq" id="WP_120083911.1">
    <property type="nucleotide sequence ID" value="NZ_QMDW01000006.1"/>
</dbReference>
<dbReference type="InterPro" id="IPR016181">
    <property type="entry name" value="Acyl_CoA_acyltransferase"/>
</dbReference>
<dbReference type="AlphaFoldDB" id="A0A3A6Q381"/>
<dbReference type="Proteomes" id="UP000281564">
    <property type="component" value="Unassembled WGS sequence"/>
</dbReference>
<protein>
    <submittedName>
        <fullName evidence="1">GNAT family N-acetyltransferase</fullName>
    </submittedName>
</protein>
<keyword evidence="1" id="KW-0808">Transferase</keyword>
<sequence length="208" mass="22440">MEFALLGWAEADPTVRLDYRRFSYAGKFVTGGTGVAVIRGESDDSAAESESLASLPDGVAESDFADDILAAITFSPDRTEPSTLKIRYLTVRDDLRGDGQQLGPKLVTFLTSRAAAAGYDRIAIAVNNAFSYHALYKAGFTYTDRETGLAELVLARPISEPAVASQSGYQRGLDVFREREGLSAAETEFLAAHTDAVPPRLLPALRQS</sequence>
<evidence type="ECO:0000313" key="1">
    <source>
        <dbReference type="EMBL" id="RJX50339.1"/>
    </source>
</evidence>
<organism evidence="1 2">
    <name type="scientific">Halonotius pteroides</name>
    <dbReference type="NCBI Taxonomy" id="268735"/>
    <lineage>
        <taxon>Archaea</taxon>
        <taxon>Methanobacteriati</taxon>
        <taxon>Methanobacteriota</taxon>
        <taxon>Stenosarchaea group</taxon>
        <taxon>Halobacteria</taxon>
        <taxon>Halobacteriales</taxon>
        <taxon>Haloferacaceae</taxon>
        <taxon>Halonotius</taxon>
    </lineage>
</organism>